<dbReference type="RefSeq" id="WP_116878800.1">
    <property type="nucleotide sequence ID" value="NZ_CP031733.1"/>
</dbReference>
<dbReference type="Gene3D" id="3.40.50.1820">
    <property type="entry name" value="alpha/beta hydrolase"/>
    <property type="match status" value="1"/>
</dbReference>
<dbReference type="EMBL" id="QVQZ01000028">
    <property type="protein sequence ID" value="RFU52545.1"/>
    <property type="molecule type" value="Genomic_DNA"/>
</dbReference>
<dbReference type="GO" id="GO:0016787">
    <property type="term" value="F:hydrolase activity"/>
    <property type="evidence" value="ECO:0007669"/>
    <property type="project" value="UniProtKB-KW"/>
</dbReference>
<reference evidence="2 6" key="1">
    <citation type="submission" date="2018-08" db="EMBL/GenBank/DDBJ databases">
        <title>Draft genome of Streptococcus sp .nov. Z2.</title>
        <authorList>
            <person name="Tian Z."/>
        </authorList>
    </citation>
    <scope>NUCLEOTIDE SEQUENCE [LARGE SCALE GENOMIC DNA]</scope>
    <source>
        <strain evidence="2 6">Z2</strain>
    </source>
</reference>
<evidence type="ECO:0000313" key="5">
    <source>
        <dbReference type="Proteomes" id="UP000262901"/>
    </source>
</evidence>
<evidence type="ECO:0000313" key="6">
    <source>
        <dbReference type="Proteomes" id="UP000264056"/>
    </source>
</evidence>
<dbReference type="KEGG" id="schj:DDV21_004455"/>
<evidence type="ECO:0000313" key="1">
    <source>
        <dbReference type="EMBL" id="AXQ78381.1"/>
    </source>
</evidence>
<accession>A0A346NBI6</accession>
<organism evidence="3 5">
    <name type="scientific">Streptococcus chenjunshii</name>
    <dbReference type="NCBI Taxonomy" id="2173853"/>
    <lineage>
        <taxon>Bacteria</taxon>
        <taxon>Bacillati</taxon>
        <taxon>Bacillota</taxon>
        <taxon>Bacilli</taxon>
        <taxon>Lactobacillales</taxon>
        <taxon>Streptococcaceae</taxon>
        <taxon>Streptococcus</taxon>
    </lineage>
</organism>
<reference evidence="1" key="4">
    <citation type="journal article" date="2019" name="Int. J. Syst. Evol. Microbiol.">
        <title>Streptococcus chenjunshii sp. nov. isolated from feces of Tibetan antelopes.</title>
        <authorList>
            <person name="Tian Z."/>
            <person name="Lu S."/>
            <person name="Jin D."/>
            <person name="Yang J."/>
            <person name="Pu J."/>
            <person name="Lai X.H."/>
            <person name="Bai X.N."/>
            <person name="Wu X.M."/>
            <person name="Li J."/>
            <person name="Wang S."/>
            <person name="Xu J."/>
        </authorList>
    </citation>
    <scope>NUCLEOTIDE SEQUENCE</scope>
    <source>
        <strain evidence="1">Z15</strain>
    </source>
</reference>
<reference evidence="4" key="3">
    <citation type="submission" date="2018-08" db="EMBL/GenBank/DDBJ databases">
        <title>Streptococcus chenjunshii sp. nov., isolated from stools sample of the Tibetan antelope in the Qinghai-Tibet plateau, China.</title>
        <authorList>
            <person name="Tian Z."/>
        </authorList>
    </citation>
    <scope>NUCLEOTIDE SEQUENCE [LARGE SCALE GENOMIC DNA]</scope>
    <source>
        <strain evidence="4">Z15</strain>
    </source>
</reference>
<keyword evidence="6" id="KW-1185">Reference proteome</keyword>
<evidence type="ECO:0000313" key="3">
    <source>
        <dbReference type="EMBL" id="RFU52545.1"/>
    </source>
</evidence>
<protein>
    <submittedName>
        <fullName evidence="3">Alpha/beta hydrolase</fullName>
    </submittedName>
</protein>
<dbReference type="AlphaFoldDB" id="A0A372KJU0"/>
<dbReference type="EMBL" id="CP031733">
    <property type="protein sequence ID" value="AXQ78381.1"/>
    <property type="molecule type" value="Genomic_DNA"/>
</dbReference>
<dbReference type="InterPro" id="IPR029058">
    <property type="entry name" value="AB_hydrolase_fold"/>
</dbReference>
<evidence type="ECO:0000313" key="2">
    <source>
        <dbReference type="EMBL" id="RFU50340.1"/>
    </source>
</evidence>
<evidence type="ECO:0000313" key="4">
    <source>
        <dbReference type="Proteomes" id="UP000246115"/>
    </source>
</evidence>
<reference evidence="3 5" key="2">
    <citation type="submission" date="2018-08" db="EMBL/GenBank/DDBJ databases">
        <title>Draft genome of Streptococcus sp. nov. Z1.</title>
        <authorList>
            <person name="Tian Z."/>
        </authorList>
    </citation>
    <scope>NUCLEOTIDE SEQUENCE [LARGE SCALE GENOMIC DNA]</scope>
    <source>
        <strain evidence="3">Z1</strain>
        <strain evidence="5">Z1(2018)</strain>
    </source>
</reference>
<proteinExistence type="predicted"/>
<dbReference type="Proteomes" id="UP000262901">
    <property type="component" value="Unassembled WGS sequence"/>
</dbReference>
<dbReference type="Proteomes" id="UP000246115">
    <property type="component" value="Chromosome"/>
</dbReference>
<dbReference type="OrthoDB" id="5513277at2"/>
<sequence>MSIFKNDLCRKASYILYDYQLTLLDSPIKDYYIHTHYGRTHVIETGNDSGRPLLLFHGGNMSAAFNLLLQNYLFSDFHIFSADIIGQPGKSDDFQDKHYLQKYGLWAAEAIEQLGYDKMPCHGLSYGAGILLQLMSLCPEKIEKAVLEVPSGINNKLGRAFFKMALPLLLYQLTKKENYLRKVAAVMTYGHFSKSQEFLFSLKDTFDHVKIKGRIPPNISSDSLRDYQTPTLVIAAEKDCFFPSKYILPQAKAVIPHCGLYELKSRGHLHDLTEHEKAVIINFYK</sequence>
<name>A0A372KJU0_9STRE</name>
<keyword evidence="3" id="KW-0378">Hydrolase</keyword>
<dbReference type="EMBL" id="QVQY01000031">
    <property type="protein sequence ID" value="RFU50340.1"/>
    <property type="molecule type" value="Genomic_DNA"/>
</dbReference>
<dbReference type="Proteomes" id="UP000264056">
    <property type="component" value="Unassembled WGS sequence"/>
</dbReference>
<dbReference type="SUPFAM" id="SSF53474">
    <property type="entry name" value="alpha/beta-Hydrolases"/>
    <property type="match status" value="1"/>
</dbReference>
<gene>
    <name evidence="1" type="ORF">DDV21_004455</name>
    <name evidence="2" type="ORF">DDV22_09205</name>
    <name evidence="3" type="ORF">DDV23_09160</name>
</gene>
<accession>A0A372KJU0</accession>